<reference evidence="2" key="1">
    <citation type="submission" date="2023-03" db="EMBL/GenBank/DDBJ databases">
        <authorList>
            <person name="Steffen K."/>
            <person name="Cardenas P."/>
        </authorList>
    </citation>
    <scope>NUCLEOTIDE SEQUENCE</scope>
</reference>
<dbReference type="Proteomes" id="UP001174909">
    <property type="component" value="Unassembled WGS sequence"/>
</dbReference>
<feature type="non-terminal residue" evidence="2">
    <location>
        <position position="98"/>
    </location>
</feature>
<sequence>MAPFCFCILALFTLFNRGRCDCCDYFDHFSWTFGPTINISLDGSAYLRITAYLIVPYACDNFDIYWEILRAEGEFEVYTVANQDEYHYGRYETLEDRG</sequence>
<name>A0AA35S6M7_GEOBA</name>
<comment type="caution">
    <text evidence="2">The sequence shown here is derived from an EMBL/GenBank/DDBJ whole genome shotgun (WGS) entry which is preliminary data.</text>
</comment>
<evidence type="ECO:0000313" key="2">
    <source>
        <dbReference type="EMBL" id="CAI8024179.1"/>
    </source>
</evidence>
<accession>A0AA35S6M7</accession>
<keyword evidence="1" id="KW-0732">Signal</keyword>
<feature type="chain" id="PRO_5041279504" evidence="1">
    <location>
        <begin position="21"/>
        <end position="98"/>
    </location>
</feature>
<gene>
    <name evidence="2" type="ORF">GBAR_LOCUS14061</name>
</gene>
<organism evidence="2 3">
    <name type="scientific">Geodia barretti</name>
    <name type="common">Barrett's horny sponge</name>
    <dbReference type="NCBI Taxonomy" id="519541"/>
    <lineage>
        <taxon>Eukaryota</taxon>
        <taxon>Metazoa</taxon>
        <taxon>Porifera</taxon>
        <taxon>Demospongiae</taxon>
        <taxon>Heteroscleromorpha</taxon>
        <taxon>Tetractinellida</taxon>
        <taxon>Astrophorina</taxon>
        <taxon>Geodiidae</taxon>
        <taxon>Geodia</taxon>
    </lineage>
</organism>
<keyword evidence="3" id="KW-1185">Reference proteome</keyword>
<evidence type="ECO:0000313" key="3">
    <source>
        <dbReference type="Proteomes" id="UP001174909"/>
    </source>
</evidence>
<dbReference type="AlphaFoldDB" id="A0AA35S6M7"/>
<feature type="signal peptide" evidence="1">
    <location>
        <begin position="1"/>
        <end position="20"/>
    </location>
</feature>
<evidence type="ECO:0000256" key="1">
    <source>
        <dbReference type="SAM" id="SignalP"/>
    </source>
</evidence>
<dbReference type="EMBL" id="CASHTH010002057">
    <property type="protein sequence ID" value="CAI8024179.1"/>
    <property type="molecule type" value="Genomic_DNA"/>
</dbReference>
<protein>
    <submittedName>
        <fullName evidence="2">Uncharacterized protein</fullName>
    </submittedName>
</protein>
<proteinExistence type="predicted"/>